<gene>
    <name evidence="1" type="ORF">GCM10010260_12800</name>
</gene>
<reference evidence="1" key="2">
    <citation type="submission" date="2020-09" db="EMBL/GenBank/DDBJ databases">
        <authorList>
            <person name="Sun Q."/>
            <person name="Ohkuma M."/>
        </authorList>
    </citation>
    <scope>NUCLEOTIDE SEQUENCE</scope>
    <source>
        <strain evidence="1">JCM 4369</strain>
    </source>
</reference>
<proteinExistence type="predicted"/>
<dbReference type="AlphaFoldDB" id="A0A918I8K7"/>
<keyword evidence="2" id="KW-1185">Reference proteome</keyword>
<dbReference type="EMBL" id="BMTD01000002">
    <property type="protein sequence ID" value="GGU81759.1"/>
    <property type="molecule type" value="Genomic_DNA"/>
</dbReference>
<dbReference type="RefSeq" id="WP_191871645.1">
    <property type="nucleotide sequence ID" value="NZ_BMTD01000002.1"/>
</dbReference>
<evidence type="ECO:0000313" key="1">
    <source>
        <dbReference type="EMBL" id="GGU81759.1"/>
    </source>
</evidence>
<evidence type="ECO:0000313" key="2">
    <source>
        <dbReference type="Proteomes" id="UP000618795"/>
    </source>
</evidence>
<protein>
    <submittedName>
        <fullName evidence="1">Uncharacterized protein</fullName>
    </submittedName>
</protein>
<name>A0A918I8K7_9ACTN</name>
<reference evidence="1" key="1">
    <citation type="journal article" date="2014" name="Int. J. Syst. Evol. Microbiol.">
        <title>Complete genome sequence of Corynebacterium casei LMG S-19264T (=DSM 44701T), isolated from a smear-ripened cheese.</title>
        <authorList>
            <consortium name="US DOE Joint Genome Institute (JGI-PGF)"/>
            <person name="Walter F."/>
            <person name="Albersmeier A."/>
            <person name="Kalinowski J."/>
            <person name="Ruckert C."/>
        </authorList>
    </citation>
    <scope>NUCLEOTIDE SEQUENCE</scope>
    <source>
        <strain evidence="1">JCM 4369</strain>
    </source>
</reference>
<organism evidence="1 2">
    <name type="scientific">Streptomyces filipinensis</name>
    <dbReference type="NCBI Taxonomy" id="66887"/>
    <lineage>
        <taxon>Bacteria</taxon>
        <taxon>Bacillati</taxon>
        <taxon>Actinomycetota</taxon>
        <taxon>Actinomycetes</taxon>
        <taxon>Kitasatosporales</taxon>
        <taxon>Streptomycetaceae</taxon>
        <taxon>Streptomyces</taxon>
    </lineage>
</organism>
<dbReference type="Proteomes" id="UP000618795">
    <property type="component" value="Unassembled WGS sequence"/>
</dbReference>
<accession>A0A918I8K7</accession>
<comment type="caution">
    <text evidence="1">The sequence shown here is derived from an EMBL/GenBank/DDBJ whole genome shotgun (WGS) entry which is preliminary data.</text>
</comment>
<sequence>MYLVHARLESDEHTEIPAGTVDLLTRSATPDDQLEHVVMHTHGDPGPVLGFFILAQSLEEAEGVAASLCQRVLDENAELHRFRIASCNATAPWSYYERILRMPSPRRRPDE</sequence>